<dbReference type="PANTHER" id="PTHR23132">
    <property type="entry name" value="D-ALANINE--D-ALANINE LIGASE"/>
    <property type="match status" value="1"/>
</dbReference>
<proteinExistence type="inferred from homology"/>
<sequence>MKIEIITTPNEKLKETGFGTFKACHGVLDAINRMGYTAKLSVCETVSDLDKVIERKPNLVVLAVKYIPTGNNGNIWLADYFMKHEINFTGSLREVLEFDSNKVLAKSHLQSKGIATAKYFTAIPGQYNCKSELPIKFPLFLKPTDAANGNGIDDLSFVTSFPEFEAKILSLHELFRIPILVEEYLDGREFTVAVIRKSDGELIVSPIEIIPPESTNGLRILGGKVKNDNSEELKRIEDDEIKHRVKQLAINSFINLGVRDFGRIDIKANKDGKCFFIEANLVPGMTPGSSYFPKSCEIELGLTYEKVIQIILENGLSRAKSAVSPNQAIQI</sequence>
<dbReference type="RefSeq" id="WP_112716901.1">
    <property type="nucleotide sequence ID" value="NZ_LS483250.1"/>
</dbReference>
<dbReference type="Proteomes" id="UP000250163">
    <property type="component" value="Chromosome MORIYA"/>
</dbReference>
<dbReference type="OrthoDB" id="9813261at2"/>
<dbReference type="EMBL" id="LS483250">
    <property type="protein sequence ID" value="SQD79920.1"/>
    <property type="molecule type" value="Genomic_DNA"/>
</dbReference>
<evidence type="ECO:0000256" key="3">
    <source>
        <dbReference type="PROSITE-ProRule" id="PRU00409"/>
    </source>
</evidence>
<dbReference type="PROSITE" id="PS50975">
    <property type="entry name" value="ATP_GRASP"/>
    <property type="match status" value="1"/>
</dbReference>
<keyword evidence="3" id="KW-0547">Nucleotide-binding</keyword>
<protein>
    <submittedName>
        <fullName evidence="5">D-alanine--D-alanine ligase</fullName>
    </submittedName>
</protein>
<dbReference type="GO" id="GO:0008716">
    <property type="term" value="F:D-alanine-D-alanine ligase activity"/>
    <property type="evidence" value="ECO:0007669"/>
    <property type="project" value="InterPro"/>
</dbReference>
<reference evidence="6" key="1">
    <citation type="submission" date="2018-05" db="EMBL/GenBank/DDBJ databases">
        <authorList>
            <person name="Cea G.-C."/>
            <person name="William W."/>
        </authorList>
    </citation>
    <scope>NUCLEOTIDE SEQUENCE [LARGE SCALE GENOMIC DNA]</scope>
    <source>
        <strain evidence="6">DB21MT 5</strain>
    </source>
</reference>
<dbReference type="PANTHER" id="PTHR23132:SF23">
    <property type="entry name" value="D-ALANINE--D-ALANINE LIGASE B"/>
    <property type="match status" value="1"/>
</dbReference>
<dbReference type="Gene3D" id="3.30.1490.20">
    <property type="entry name" value="ATP-grasp fold, A domain"/>
    <property type="match status" value="1"/>
</dbReference>
<accession>A0A330LSU5</accession>
<evidence type="ECO:0000256" key="2">
    <source>
        <dbReference type="ARBA" id="ARBA00022598"/>
    </source>
</evidence>
<gene>
    <name evidence="5" type="ORF">MORIYA_3465</name>
</gene>
<dbReference type="SUPFAM" id="SSF56059">
    <property type="entry name" value="Glutathione synthetase ATP-binding domain-like"/>
    <property type="match status" value="1"/>
</dbReference>
<evidence type="ECO:0000256" key="1">
    <source>
        <dbReference type="ARBA" id="ARBA00010871"/>
    </source>
</evidence>
<keyword evidence="6" id="KW-1185">Reference proteome</keyword>
<organism evidence="5 6">
    <name type="scientific">Moritella yayanosii</name>
    <dbReference type="NCBI Taxonomy" id="69539"/>
    <lineage>
        <taxon>Bacteria</taxon>
        <taxon>Pseudomonadati</taxon>
        <taxon>Pseudomonadota</taxon>
        <taxon>Gammaproteobacteria</taxon>
        <taxon>Alteromonadales</taxon>
        <taxon>Moritellaceae</taxon>
        <taxon>Moritella</taxon>
    </lineage>
</organism>
<keyword evidence="3" id="KW-0067">ATP-binding</keyword>
<dbReference type="GO" id="GO:0046872">
    <property type="term" value="F:metal ion binding"/>
    <property type="evidence" value="ECO:0007669"/>
    <property type="project" value="InterPro"/>
</dbReference>
<keyword evidence="2 5" id="KW-0436">Ligase</keyword>
<dbReference type="GO" id="GO:0005524">
    <property type="term" value="F:ATP binding"/>
    <property type="evidence" value="ECO:0007669"/>
    <property type="project" value="UniProtKB-UniRule"/>
</dbReference>
<dbReference type="AlphaFoldDB" id="A0A330LSU5"/>
<dbReference type="InterPro" id="IPR011095">
    <property type="entry name" value="Dala_Dala_lig_C"/>
</dbReference>
<evidence type="ECO:0000259" key="4">
    <source>
        <dbReference type="PROSITE" id="PS50975"/>
    </source>
</evidence>
<dbReference type="Gene3D" id="3.30.470.20">
    <property type="entry name" value="ATP-grasp fold, B domain"/>
    <property type="match status" value="1"/>
</dbReference>
<dbReference type="KEGG" id="mya:MORIYA_3465"/>
<dbReference type="InterPro" id="IPR013815">
    <property type="entry name" value="ATP_grasp_subdomain_1"/>
</dbReference>
<evidence type="ECO:0000313" key="5">
    <source>
        <dbReference type="EMBL" id="SQD79920.1"/>
    </source>
</evidence>
<dbReference type="Pfam" id="PF07478">
    <property type="entry name" value="Dala_Dala_lig_C"/>
    <property type="match status" value="1"/>
</dbReference>
<feature type="domain" description="ATP-grasp" evidence="4">
    <location>
        <begin position="106"/>
        <end position="309"/>
    </location>
</feature>
<comment type="similarity">
    <text evidence="1">Belongs to the D-alanine--D-alanine ligase family.</text>
</comment>
<name>A0A330LSU5_9GAMM</name>
<dbReference type="InterPro" id="IPR011761">
    <property type="entry name" value="ATP-grasp"/>
</dbReference>
<evidence type="ECO:0000313" key="6">
    <source>
        <dbReference type="Proteomes" id="UP000250163"/>
    </source>
</evidence>